<dbReference type="Gene3D" id="3.10.10.10">
    <property type="entry name" value="HIV Type 1 Reverse Transcriptase, subunit A, domain 1"/>
    <property type="match status" value="1"/>
</dbReference>
<sequence>MCFEKVLRTIRTSNNDNYLGNKINEQSAIIKELKDKYSKFNIDDIIETRIKQAINIINTDNKKVLDEIPNSFTEVKTYTIALKKCFDASQAEVSKLSMKWNQVTADNTRQTEVLQELTHEEDMYKIEVINLTQAFQHEYRNSQSCSNSKMKDIKQILNTLPRMSTPLNQYEGIRIPNPQVLDFDNSKLKNELSTSFHNLEPSMGQALLKEVLKIEQWPHFSGEGEYDHMEFVRGIDMIKEDFELPNRLVTERFNTLFTRSAHRWYIKLRQAHGHQSLTWWKTQIINKWANDAWRFKVETAFEYFKFNADKDKALQWFCQQKDRLIALYPDMSEFMIHRKIVRQCGGALEHAFKSRTTEKSSAEDIINILEEVTTRTRIGSSRVNLKARFNTPWKDSVDKNPKENSNNVKYKSSDIIRNFHICQSTTQLADTCPKKDKEPLGAIFGNDADIILNIERPYPPLLRRPAYPASPQSREDLETHIKELLDLGLIRKDGHNEEVETTTPVIVAWQNGKSRMAGDFRALNTYTVLDRYQIPKIQIALTHISQAVYIATIDALEGFHQNLAPRSRKYLRIIVHCGVYEYLRMPFGSKNAPSHFQRVMNEIFPEELSEGWLIIYIDDIIFCSNTWEEHMYILSRVLTKIQSVNMKTSLKKCHFGFKELKALGQVVSG</sequence>
<organism evidence="2 3">
    <name type="scientific">Austropuccinia psidii MF-1</name>
    <dbReference type="NCBI Taxonomy" id="1389203"/>
    <lineage>
        <taxon>Eukaryota</taxon>
        <taxon>Fungi</taxon>
        <taxon>Dikarya</taxon>
        <taxon>Basidiomycota</taxon>
        <taxon>Pucciniomycotina</taxon>
        <taxon>Pucciniomycetes</taxon>
        <taxon>Pucciniales</taxon>
        <taxon>Sphaerophragmiaceae</taxon>
        <taxon>Austropuccinia</taxon>
    </lineage>
</organism>
<evidence type="ECO:0000259" key="1">
    <source>
        <dbReference type="Pfam" id="PF00078"/>
    </source>
</evidence>
<dbReference type="PANTHER" id="PTHR24559">
    <property type="entry name" value="TRANSPOSON TY3-I GAG-POL POLYPROTEIN"/>
    <property type="match status" value="1"/>
</dbReference>
<dbReference type="InterPro" id="IPR043502">
    <property type="entry name" value="DNA/RNA_pol_sf"/>
</dbReference>
<gene>
    <name evidence="2" type="ORF">O181_059840</name>
</gene>
<evidence type="ECO:0000313" key="3">
    <source>
        <dbReference type="Proteomes" id="UP000765509"/>
    </source>
</evidence>
<proteinExistence type="predicted"/>
<protein>
    <recommendedName>
        <fullName evidence="1">Reverse transcriptase domain-containing protein</fullName>
    </recommendedName>
</protein>
<dbReference type="Pfam" id="PF00078">
    <property type="entry name" value="RVT_1"/>
    <property type="match status" value="1"/>
</dbReference>
<name>A0A9Q3EC86_9BASI</name>
<accession>A0A9Q3EC86</accession>
<dbReference type="PANTHER" id="PTHR24559:SF444">
    <property type="entry name" value="REVERSE TRANSCRIPTASE DOMAIN-CONTAINING PROTEIN"/>
    <property type="match status" value="1"/>
</dbReference>
<dbReference type="EMBL" id="AVOT02027854">
    <property type="protein sequence ID" value="MBW0520125.1"/>
    <property type="molecule type" value="Genomic_DNA"/>
</dbReference>
<feature type="domain" description="Reverse transcriptase" evidence="1">
    <location>
        <begin position="512"/>
        <end position="665"/>
    </location>
</feature>
<dbReference type="Gene3D" id="3.30.70.270">
    <property type="match status" value="1"/>
</dbReference>
<dbReference type="CDD" id="cd01647">
    <property type="entry name" value="RT_LTR"/>
    <property type="match status" value="1"/>
</dbReference>
<dbReference type="InterPro" id="IPR053134">
    <property type="entry name" value="RNA-dir_DNA_polymerase"/>
</dbReference>
<dbReference type="InterPro" id="IPR043128">
    <property type="entry name" value="Rev_trsase/Diguanyl_cyclase"/>
</dbReference>
<dbReference type="InterPro" id="IPR000477">
    <property type="entry name" value="RT_dom"/>
</dbReference>
<keyword evidence="3" id="KW-1185">Reference proteome</keyword>
<comment type="caution">
    <text evidence="2">The sequence shown here is derived from an EMBL/GenBank/DDBJ whole genome shotgun (WGS) entry which is preliminary data.</text>
</comment>
<dbReference type="SUPFAM" id="SSF56672">
    <property type="entry name" value="DNA/RNA polymerases"/>
    <property type="match status" value="1"/>
</dbReference>
<dbReference type="Proteomes" id="UP000765509">
    <property type="component" value="Unassembled WGS sequence"/>
</dbReference>
<evidence type="ECO:0000313" key="2">
    <source>
        <dbReference type="EMBL" id="MBW0520125.1"/>
    </source>
</evidence>
<reference evidence="2" key="1">
    <citation type="submission" date="2021-03" db="EMBL/GenBank/DDBJ databases">
        <title>Draft genome sequence of rust myrtle Austropuccinia psidii MF-1, a brazilian biotype.</title>
        <authorList>
            <person name="Quecine M.C."/>
            <person name="Pachon D.M.R."/>
            <person name="Bonatelli M.L."/>
            <person name="Correr F.H."/>
            <person name="Franceschini L.M."/>
            <person name="Leite T.F."/>
            <person name="Margarido G.R.A."/>
            <person name="Almeida C.A."/>
            <person name="Ferrarezi J.A."/>
            <person name="Labate C.A."/>
        </authorList>
    </citation>
    <scope>NUCLEOTIDE SEQUENCE</scope>
    <source>
        <strain evidence="2">MF-1</strain>
    </source>
</reference>
<dbReference type="AlphaFoldDB" id="A0A9Q3EC86"/>